<dbReference type="PANTHER" id="PTHR15811:SF5">
    <property type="entry name" value="MTH938 DOMAIN-CONTAINING PROTEIN"/>
    <property type="match status" value="1"/>
</dbReference>
<name>D2REC3_ARCPA</name>
<dbReference type="eggNOG" id="arCOG04337">
    <property type="taxonomic scope" value="Archaea"/>
</dbReference>
<evidence type="ECO:0000313" key="2">
    <source>
        <dbReference type="Proteomes" id="UP000001901"/>
    </source>
</evidence>
<gene>
    <name evidence="1" type="ordered locus">Arcpr_1419</name>
</gene>
<sequence length="113" mass="13280">MRVEHYSFGYIKLDGQEFRHDVIVYGDFVKKWWRKEGHRVQIEDIEDILRLKPEIVVIGTGYYGVVKVDRDVIERLRSEGIEVVCEESRKAVETYNKLLEEGKKVALAIHLTC</sequence>
<dbReference type="HOGENOM" id="CLU_074390_5_1_2"/>
<dbReference type="EMBL" id="CP001857">
    <property type="protein sequence ID" value="ADB58467.1"/>
    <property type="molecule type" value="Genomic_DNA"/>
</dbReference>
<dbReference type="Gene3D" id="3.40.1230.10">
    <property type="entry name" value="MTH938-like"/>
    <property type="match status" value="1"/>
</dbReference>
<dbReference type="SUPFAM" id="SSF64076">
    <property type="entry name" value="MTH938-like"/>
    <property type="match status" value="1"/>
</dbReference>
<dbReference type="PaxDb" id="572546-Arcpr_1419"/>
<dbReference type="CDD" id="cd05126">
    <property type="entry name" value="Mth938"/>
    <property type="match status" value="1"/>
</dbReference>
<reference evidence="1 2" key="1">
    <citation type="journal article" date="2010" name="Stand. Genomic Sci.">
        <title>Complete genome sequence of Archaeoglobus profundus type strain (AV18).</title>
        <authorList>
            <person name="von Jan M."/>
            <person name="Lapidus A."/>
            <person name="Del Rio T.G."/>
            <person name="Copeland A."/>
            <person name="Tice H."/>
            <person name="Cheng J.F."/>
            <person name="Lucas S."/>
            <person name="Chen F."/>
            <person name="Nolan M."/>
            <person name="Goodwin L."/>
            <person name="Han C."/>
            <person name="Pitluck S."/>
            <person name="Liolios K."/>
            <person name="Ivanova N."/>
            <person name="Mavromatis K."/>
            <person name="Ovchinnikova G."/>
            <person name="Chertkov O."/>
            <person name="Pati A."/>
            <person name="Chen A."/>
            <person name="Palaniappan K."/>
            <person name="Land M."/>
            <person name="Hauser L."/>
            <person name="Chang Y.J."/>
            <person name="Jeffries C.D."/>
            <person name="Saunders E."/>
            <person name="Brettin T."/>
            <person name="Detter J.C."/>
            <person name="Chain P."/>
            <person name="Eichinger K."/>
            <person name="Huber H."/>
            <person name="Spring S."/>
            <person name="Rohde M."/>
            <person name="Goker M."/>
            <person name="Wirth R."/>
            <person name="Woyke T."/>
            <person name="Bristow J."/>
            <person name="Eisen J.A."/>
            <person name="Markowitz V."/>
            <person name="Hugenholtz P."/>
            <person name="Kyrpides N.C."/>
            <person name="Klenk H.P."/>
        </authorList>
    </citation>
    <scope>NUCLEOTIDE SEQUENCE [LARGE SCALE GENOMIC DNA]</scope>
    <source>
        <strain evidence="2">DSM 5631 / JCM 9629 / NBRC 100127 / Av18</strain>
    </source>
</reference>
<protein>
    <submittedName>
        <fullName evidence="1">Uncharacterized protein</fullName>
    </submittedName>
</protein>
<evidence type="ECO:0000313" key="1">
    <source>
        <dbReference type="EMBL" id="ADB58467.1"/>
    </source>
</evidence>
<dbReference type="STRING" id="572546.Arcpr_1419"/>
<dbReference type="InterPro" id="IPR036748">
    <property type="entry name" value="MTH938-like_sf"/>
</dbReference>
<dbReference type="KEGG" id="apo:Arcpr_1419"/>
<dbReference type="PANTHER" id="PTHR15811">
    <property type="entry name" value="MTH938 DOMAIN-CONTAINING PROTEIN"/>
    <property type="match status" value="1"/>
</dbReference>
<dbReference type="RefSeq" id="WP_012940803.1">
    <property type="nucleotide sequence ID" value="NC_013741.1"/>
</dbReference>
<dbReference type="InterPro" id="IPR034096">
    <property type="entry name" value="AAMDC"/>
</dbReference>
<accession>D2REC3</accession>
<dbReference type="OrthoDB" id="117324at2157"/>
<dbReference type="GeneID" id="8740107"/>
<dbReference type="AlphaFoldDB" id="D2REC3"/>
<organism evidence="1 2">
    <name type="scientific">Archaeoglobus profundus (strain DSM 5631 / JCM 9629 / NBRC 100127 / Av18)</name>
    <dbReference type="NCBI Taxonomy" id="572546"/>
    <lineage>
        <taxon>Archaea</taxon>
        <taxon>Methanobacteriati</taxon>
        <taxon>Methanobacteriota</taxon>
        <taxon>Archaeoglobi</taxon>
        <taxon>Archaeoglobales</taxon>
        <taxon>Archaeoglobaceae</taxon>
        <taxon>Archaeoglobus</taxon>
    </lineage>
</organism>
<keyword evidence="2" id="KW-1185">Reference proteome</keyword>
<dbReference type="Proteomes" id="UP000001901">
    <property type="component" value="Chromosome"/>
</dbReference>
<dbReference type="Pfam" id="PF04430">
    <property type="entry name" value="DUF498"/>
    <property type="match status" value="1"/>
</dbReference>
<proteinExistence type="predicted"/>
<dbReference type="GO" id="GO:0005737">
    <property type="term" value="C:cytoplasm"/>
    <property type="evidence" value="ECO:0007669"/>
    <property type="project" value="TreeGrafter"/>
</dbReference>
<dbReference type="InterPro" id="IPR007523">
    <property type="entry name" value="NDUFAF3/AAMDC"/>
</dbReference>